<evidence type="ECO:0000256" key="11">
    <source>
        <dbReference type="ARBA" id="ARBA00023136"/>
    </source>
</evidence>
<sequence>MDILRKTIHRQLLDITDNVKLYTRSMQNAFRYIQDIETMARGYRLGAIHGSTICRVERSSNIRHCLKLRRSIFDIVQYEYQAIYNIISPEICLEFDQDLQKSICIEERFSLVSLKQYLAGLYELRIKLLDVWLTSGLSALNKDSYEIYIKEMLELSQSMNHYLCLIQKAIGDLSSAEQTRIGSSLFLNGSTINHKPQNSASTLQTKVKLAVRELSANGFVMYLDTEDMVDDWSDAISTLDLLSKELNQLSHECAATAQEITGSNIDHLNSNTAQCMHDENLNDVTKQDISQDEHEDVIQLNDTFDSLPTQMVAIGEMFDSETLMESKADEMDIKPIMSREERIVHRKQQLAIEAKQRAKAVSQFEVMAELTNVLAVRKEAKAVHPQ</sequence>
<organism evidence="14 15">
    <name type="scientific">Batrachochytrium dendrobatidis (strain JEL423)</name>
    <dbReference type="NCBI Taxonomy" id="403673"/>
    <lineage>
        <taxon>Eukaryota</taxon>
        <taxon>Fungi</taxon>
        <taxon>Fungi incertae sedis</taxon>
        <taxon>Chytridiomycota</taxon>
        <taxon>Chytridiomycota incertae sedis</taxon>
        <taxon>Chytridiomycetes</taxon>
        <taxon>Rhizophydiales</taxon>
        <taxon>Rhizophydiales incertae sedis</taxon>
        <taxon>Batrachochytrium</taxon>
    </lineage>
</organism>
<keyword evidence="9" id="KW-1133">Transmembrane helix</keyword>
<evidence type="ECO:0000256" key="4">
    <source>
        <dbReference type="ARBA" id="ARBA00007245"/>
    </source>
</evidence>
<dbReference type="OrthoDB" id="2116459at2759"/>
<accession>A0A177WHB8</accession>
<comment type="similarity">
    <text evidence="4">Belongs to the vezatin family.</text>
</comment>
<dbReference type="PANTHER" id="PTHR15989">
    <property type="entry name" value="VEZATIN"/>
    <property type="match status" value="1"/>
</dbReference>
<dbReference type="VEuPathDB" id="FungiDB:BDEG_22998"/>
<dbReference type="PANTHER" id="PTHR15989:SF5">
    <property type="entry name" value="VEZATIN"/>
    <property type="match status" value="1"/>
</dbReference>
<evidence type="ECO:0000256" key="2">
    <source>
        <dbReference type="ARBA" id="ARBA00004536"/>
    </source>
</evidence>
<dbReference type="GO" id="GO:0005634">
    <property type="term" value="C:nucleus"/>
    <property type="evidence" value="ECO:0007669"/>
    <property type="project" value="UniProtKB-SubCell"/>
</dbReference>
<evidence type="ECO:0000256" key="3">
    <source>
        <dbReference type="ARBA" id="ARBA00004651"/>
    </source>
</evidence>
<keyword evidence="10" id="KW-0175">Coiled coil</keyword>
<dbReference type="InterPro" id="IPR026859">
    <property type="entry name" value="Myosin-bd"/>
</dbReference>
<keyword evidence="11" id="KW-0472">Membrane</keyword>
<proteinExistence type="inferred from homology"/>
<evidence type="ECO:0000256" key="8">
    <source>
        <dbReference type="ARBA" id="ARBA00022949"/>
    </source>
</evidence>
<evidence type="ECO:0000259" key="13">
    <source>
        <dbReference type="Pfam" id="PF12632"/>
    </source>
</evidence>
<comment type="subcellular location">
    <subcellularLocation>
        <location evidence="2">Cell junction</location>
        <location evidence="2">Adherens junction</location>
    </subcellularLocation>
    <subcellularLocation>
        <location evidence="3">Cell membrane</location>
        <topology evidence="3">Multi-pass membrane protein</topology>
    </subcellularLocation>
    <subcellularLocation>
        <location evidence="1">Nucleus</location>
    </subcellularLocation>
</comment>
<name>A0A177WHB8_BATDL</name>
<dbReference type="GO" id="GO:0005886">
    <property type="term" value="C:plasma membrane"/>
    <property type="evidence" value="ECO:0007669"/>
    <property type="project" value="UniProtKB-SubCell"/>
</dbReference>
<gene>
    <name evidence="14" type="ORF">BDEG_22998</name>
</gene>
<evidence type="ECO:0000256" key="10">
    <source>
        <dbReference type="ARBA" id="ARBA00023054"/>
    </source>
</evidence>
<dbReference type="Proteomes" id="UP000077115">
    <property type="component" value="Unassembled WGS sequence"/>
</dbReference>
<keyword evidence="12" id="KW-0539">Nucleus</keyword>
<evidence type="ECO:0000256" key="7">
    <source>
        <dbReference type="ARBA" id="ARBA00022692"/>
    </source>
</evidence>
<evidence type="ECO:0000256" key="12">
    <source>
        <dbReference type="ARBA" id="ARBA00023242"/>
    </source>
</evidence>
<keyword evidence="8" id="KW-0965">Cell junction</keyword>
<dbReference type="EMBL" id="DS022302">
    <property type="protein sequence ID" value="OAJ39125.1"/>
    <property type="molecule type" value="Genomic_DNA"/>
</dbReference>
<reference evidence="14 15" key="2">
    <citation type="submission" date="2016-05" db="EMBL/GenBank/DDBJ databases">
        <title>Lineage-specific infection strategies underlie the spectrum of fungal disease in amphibians.</title>
        <authorList>
            <person name="Cuomo C.A."/>
            <person name="Farrer R.A."/>
            <person name="James T."/>
            <person name="Longcore J."/>
            <person name="Birren B."/>
        </authorList>
    </citation>
    <scope>NUCLEOTIDE SEQUENCE [LARGE SCALE GENOMIC DNA]</scope>
    <source>
        <strain evidence="14 15">JEL423</strain>
    </source>
</reference>
<dbReference type="Pfam" id="PF12632">
    <property type="entry name" value="Vezatin"/>
    <property type="match status" value="1"/>
</dbReference>
<evidence type="ECO:0000313" key="15">
    <source>
        <dbReference type="Proteomes" id="UP000077115"/>
    </source>
</evidence>
<reference evidence="14 15" key="1">
    <citation type="submission" date="2006-10" db="EMBL/GenBank/DDBJ databases">
        <title>The Genome Sequence of Batrachochytrium dendrobatidis JEL423.</title>
        <authorList>
            <consortium name="The Broad Institute Genome Sequencing Platform"/>
            <person name="Birren B."/>
            <person name="Lander E."/>
            <person name="Galagan J."/>
            <person name="Cuomo C."/>
            <person name="Devon K."/>
            <person name="Jaffe D."/>
            <person name="Butler J."/>
            <person name="Alvarez P."/>
            <person name="Gnerre S."/>
            <person name="Grabherr M."/>
            <person name="Kleber M."/>
            <person name="Mauceli E."/>
            <person name="Brockman W."/>
            <person name="Young S."/>
            <person name="LaButti K."/>
            <person name="Sykes S."/>
            <person name="DeCaprio D."/>
            <person name="Crawford M."/>
            <person name="Koehrsen M."/>
            <person name="Engels R."/>
            <person name="Montgomery P."/>
            <person name="Pearson M."/>
            <person name="Howarth C."/>
            <person name="Larson L."/>
            <person name="White J."/>
            <person name="O'Leary S."/>
            <person name="Kodira C."/>
            <person name="Zeng Q."/>
            <person name="Yandava C."/>
            <person name="Alvarado L."/>
            <person name="Longcore J."/>
            <person name="James T."/>
        </authorList>
    </citation>
    <scope>NUCLEOTIDE SEQUENCE [LARGE SCALE GENOMIC DNA]</scope>
    <source>
        <strain evidence="14 15">JEL423</strain>
    </source>
</reference>
<dbReference type="AlphaFoldDB" id="A0A177WHB8"/>
<evidence type="ECO:0000256" key="9">
    <source>
        <dbReference type="ARBA" id="ARBA00022989"/>
    </source>
</evidence>
<feature type="domain" description="Myosin-binding" evidence="13">
    <location>
        <begin position="1"/>
        <end position="76"/>
    </location>
</feature>
<evidence type="ECO:0000256" key="6">
    <source>
        <dbReference type="ARBA" id="ARBA00022475"/>
    </source>
</evidence>
<dbReference type="GO" id="GO:0098609">
    <property type="term" value="P:cell-cell adhesion"/>
    <property type="evidence" value="ECO:0007669"/>
    <property type="project" value="InterPro"/>
</dbReference>
<evidence type="ECO:0000256" key="1">
    <source>
        <dbReference type="ARBA" id="ARBA00004123"/>
    </source>
</evidence>
<evidence type="ECO:0000313" key="14">
    <source>
        <dbReference type="EMBL" id="OAJ39125.1"/>
    </source>
</evidence>
<keyword evidence="6" id="KW-1003">Cell membrane</keyword>
<protein>
    <recommendedName>
        <fullName evidence="5">Vezatin</fullName>
    </recommendedName>
</protein>
<dbReference type="GO" id="GO:0017022">
    <property type="term" value="F:myosin binding"/>
    <property type="evidence" value="ECO:0007669"/>
    <property type="project" value="InterPro"/>
</dbReference>
<dbReference type="InterPro" id="IPR026858">
    <property type="entry name" value="Vezatin"/>
</dbReference>
<evidence type="ECO:0000256" key="5">
    <source>
        <dbReference type="ARBA" id="ARBA00018125"/>
    </source>
</evidence>
<keyword evidence="7" id="KW-0812">Transmembrane</keyword>